<dbReference type="InterPro" id="IPR017853">
    <property type="entry name" value="GH"/>
</dbReference>
<dbReference type="SUPFAM" id="SSF51445">
    <property type="entry name" value="(Trans)glycosidases"/>
    <property type="match status" value="1"/>
</dbReference>
<dbReference type="SMART" id="SM00642">
    <property type="entry name" value="Aamy"/>
    <property type="match status" value="1"/>
</dbReference>
<dbReference type="AlphaFoldDB" id="A0A4Q2U7G1"/>
<feature type="domain" description="Glycosyl hydrolase family 13 catalytic" evidence="1">
    <location>
        <begin position="13"/>
        <end position="792"/>
    </location>
</feature>
<dbReference type="Proteomes" id="UP000290759">
    <property type="component" value="Unassembled WGS sequence"/>
</dbReference>
<dbReference type="Gene3D" id="3.30.1590.10">
    <property type="entry name" value="Maltooligosyl trehalose synthase, domain 2"/>
    <property type="match status" value="1"/>
</dbReference>
<name>A0A4Q2U7G1_9HYPH</name>
<dbReference type="OrthoDB" id="9761577at2"/>
<dbReference type="EMBL" id="QYBB01000006">
    <property type="protein sequence ID" value="RYC32629.1"/>
    <property type="molecule type" value="Genomic_DNA"/>
</dbReference>
<dbReference type="GO" id="GO:0047470">
    <property type="term" value="F:(1,4)-alpha-D-glucan 1-alpha-D-glucosylmutase activity"/>
    <property type="evidence" value="ECO:0007669"/>
    <property type="project" value="TreeGrafter"/>
</dbReference>
<evidence type="ECO:0000313" key="3">
    <source>
        <dbReference type="Proteomes" id="UP000290759"/>
    </source>
</evidence>
<comment type="caution">
    <text evidence="2">The sequence shown here is derived from an EMBL/GenBank/DDBJ whole genome shotgun (WGS) entry which is preliminary data.</text>
</comment>
<dbReference type="Pfam" id="PF00128">
    <property type="entry name" value="Alpha-amylase"/>
    <property type="match status" value="1"/>
</dbReference>
<evidence type="ECO:0000313" key="2">
    <source>
        <dbReference type="EMBL" id="RYC32629.1"/>
    </source>
</evidence>
<accession>A0A4Q2U7G1</accession>
<gene>
    <name evidence="2" type="primary">treY</name>
    <name evidence="2" type="ORF">D3273_07835</name>
</gene>
<reference evidence="2 3" key="2">
    <citation type="submission" date="2019-02" db="EMBL/GenBank/DDBJ databases">
        <title>'Lichenibacterium ramalinii' gen. nov. sp. nov., 'Lichenibacterium minor' gen. nov. sp. nov.</title>
        <authorList>
            <person name="Pankratov T."/>
        </authorList>
    </citation>
    <scope>NUCLEOTIDE SEQUENCE [LARGE SCALE GENOMIC DNA]</scope>
    <source>
        <strain evidence="2 3">RmlP026</strain>
    </source>
</reference>
<dbReference type="GO" id="GO:0030980">
    <property type="term" value="P:alpha-glucan catabolic process"/>
    <property type="evidence" value="ECO:0007669"/>
    <property type="project" value="TreeGrafter"/>
</dbReference>
<sequence length="924" mass="101066">MKPVTPRATYRLQFTPDFGFDAAAALAPYLAKLGVSHLYASPYLKARPGSTHGYDITDHNVFNPELGGAGGFARMSAALKAAGLKQVLDFVPNHMGVGGADNPFWLDVLEWGPDSAFAGWFDIDWDSDQAYLHDKLLVPILGGQYGTELAAGRLRLKFDAKTGSFAVWAYDTHMLPICPVHYGQILGDDDETLDHVGDGFSGLPAWRPQVLRRAESLKADLVELVRERPEVGEAIEAAVAKLNGTEGDARSWGRLDALVRKQFWRAAQFRTAADDINYRRFFNINDLAGLRMELPAVFDHAHRLVATMLRDGTIDGLRIDHIDGLLDPKGYLERLRARAPNRQGQAPYLVVEKILGPGEPLCPDWPVDGTTGYEVTNQLLELMVDPASEASFSRVYADFTGELEVFSKTLKSCKKLIMDNEMSSELNSLAREITRVARFNPKTSDFTRNLIRRALREVVANFPVYRSYLDFSGTPTEADRQSLDAAIAAARRSETAIDGSVFTFLYDLLTGDLVAGPKSGLSRNAVLHAAMRFQQYTGPVTAKGLEDTAFYRFNRFIALNEVGGHPTTFGRPLQAFHDANAERAEHWPHSMVTTSTHDTKRGEDTRARLAALSELPDAWAEAAIAWGKLLSPAPADADPDRQPDRNDEYALLQLVVGTCPIELLGETRDADAVATFAERIKGATTKALREAKVHTTWADPNETYEGATLAFVDRMLTGERSEAFWSAALPFMRRVAKLGALNSVVQTVLKLTIPGMPDIYQGCELWDFSMVDPDNRRPVDFAGRAAALDAVKADMALDRADAIAAYAGSWRDGRLKLALTTALLALRGDHAALFADGSYEALAARGADADAVCAFRRQAGGDEVVVAVARFPGRRETAGFDGETALALPEGRWTDALTGRTFGGDVAAARLFEAIPAVVLVREG</sequence>
<dbReference type="InterPro" id="IPR012767">
    <property type="entry name" value="Trehalose_TreY"/>
</dbReference>
<proteinExistence type="predicted"/>
<dbReference type="Gene3D" id="3.20.20.80">
    <property type="entry name" value="Glycosidases"/>
    <property type="match status" value="3"/>
</dbReference>
<protein>
    <submittedName>
        <fullName evidence="2">Malto-oligosyltrehalose synthase</fullName>
    </submittedName>
</protein>
<organism evidence="2 3">
    <name type="scientific">Lichenibacterium minor</name>
    <dbReference type="NCBI Taxonomy" id="2316528"/>
    <lineage>
        <taxon>Bacteria</taxon>
        <taxon>Pseudomonadati</taxon>
        <taxon>Pseudomonadota</taxon>
        <taxon>Alphaproteobacteria</taxon>
        <taxon>Hyphomicrobiales</taxon>
        <taxon>Lichenihabitantaceae</taxon>
        <taxon>Lichenibacterium</taxon>
    </lineage>
</organism>
<keyword evidence="3" id="KW-1185">Reference proteome</keyword>
<dbReference type="InterPro" id="IPR006047">
    <property type="entry name" value="GH13_cat_dom"/>
</dbReference>
<dbReference type="PANTHER" id="PTHR10357">
    <property type="entry name" value="ALPHA-AMYLASE FAMILY MEMBER"/>
    <property type="match status" value="1"/>
</dbReference>
<dbReference type="GO" id="GO:0005992">
    <property type="term" value="P:trehalose biosynthetic process"/>
    <property type="evidence" value="ECO:0007669"/>
    <property type="project" value="TreeGrafter"/>
</dbReference>
<dbReference type="NCBIfam" id="TIGR02401">
    <property type="entry name" value="trehalose_TreY"/>
    <property type="match status" value="1"/>
</dbReference>
<dbReference type="CDD" id="cd11336">
    <property type="entry name" value="AmyAc_MTSase"/>
    <property type="match status" value="1"/>
</dbReference>
<dbReference type="PANTHER" id="PTHR10357:SF216">
    <property type="entry name" value="MALTOOLIGOSYL TREHALOSE SYNTHASE-RELATED"/>
    <property type="match status" value="1"/>
</dbReference>
<reference evidence="2 3" key="1">
    <citation type="submission" date="2018-12" db="EMBL/GenBank/DDBJ databases">
        <authorList>
            <person name="Grouzdev D.S."/>
            <person name="Krutkina M.S."/>
        </authorList>
    </citation>
    <scope>NUCLEOTIDE SEQUENCE [LARGE SCALE GENOMIC DNA]</scope>
    <source>
        <strain evidence="2 3">RmlP026</strain>
    </source>
</reference>
<dbReference type="RefSeq" id="WP_129225187.1">
    <property type="nucleotide sequence ID" value="NZ_QYBB01000006.1"/>
</dbReference>
<evidence type="ECO:0000259" key="1">
    <source>
        <dbReference type="SMART" id="SM00642"/>
    </source>
</evidence>